<comment type="caution">
    <text evidence="3">The sequence shown here is derived from an EMBL/GenBank/DDBJ whole genome shotgun (WGS) entry which is preliminary data.</text>
</comment>
<dbReference type="SMART" id="SM00667">
    <property type="entry name" value="LisH"/>
    <property type="match status" value="1"/>
</dbReference>
<dbReference type="Pfam" id="PF08513">
    <property type="entry name" value="LisH"/>
    <property type="match status" value="1"/>
</dbReference>
<evidence type="ECO:0000313" key="4">
    <source>
        <dbReference type="Proteomes" id="UP000193685"/>
    </source>
</evidence>
<feature type="region of interest" description="Disordered" evidence="1">
    <location>
        <begin position="218"/>
        <end position="237"/>
    </location>
</feature>
<dbReference type="OMA" id="KMILWAQ"/>
<dbReference type="PROSITE" id="PS50896">
    <property type="entry name" value="LISH"/>
    <property type="match status" value="1"/>
</dbReference>
<feature type="domain" description="CTLH" evidence="2">
    <location>
        <begin position="53"/>
        <end position="110"/>
    </location>
</feature>
<evidence type="ECO:0000313" key="3">
    <source>
        <dbReference type="EMBL" id="ORY81387.1"/>
    </source>
</evidence>
<sequence length="237" mass="25679">MRPSQATAAAETPYSKSDLNNLVLNFLIIEGYESAAVKFAAEAGLQPKISTEHIHERVEIRTCIHRGEITQAIQLINELNPELLDTDPALHFMLLRLHLIELIKQHLASPSPWSLTALLEFAGTHLAPRAAADPAALTDLEQTMALLCFAPAATPPLGAAQTAIPLDASLTSLLEPSMRARVAESVNEGLLQSQGIMRESKLRALVRLFLWGEKKCGETTQTGQPATGTEGDQMVIC</sequence>
<feature type="compositionally biased region" description="Polar residues" evidence="1">
    <location>
        <begin position="218"/>
        <end position="227"/>
    </location>
</feature>
<gene>
    <name evidence="3" type="ORF">BCR37DRAFT_380270</name>
</gene>
<dbReference type="RefSeq" id="XP_040724763.1">
    <property type="nucleotide sequence ID" value="XM_040869447.1"/>
</dbReference>
<dbReference type="Proteomes" id="UP000193685">
    <property type="component" value="Unassembled WGS sequence"/>
</dbReference>
<dbReference type="InterPro" id="IPR013144">
    <property type="entry name" value="CRA_dom"/>
</dbReference>
<dbReference type="OrthoDB" id="2415936at2759"/>
<dbReference type="InterPro" id="IPR050618">
    <property type="entry name" value="Ubq-SigPath_Reg"/>
</dbReference>
<dbReference type="SMART" id="SM00668">
    <property type="entry name" value="CTLH"/>
    <property type="match status" value="1"/>
</dbReference>
<name>A0A1Y2FCN9_PROLT</name>
<dbReference type="EMBL" id="MCFI01000011">
    <property type="protein sequence ID" value="ORY81387.1"/>
    <property type="molecule type" value="Genomic_DNA"/>
</dbReference>
<dbReference type="InterPro" id="IPR006595">
    <property type="entry name" value="CTLH_C"/>
</dbReference>
<evidence type="ECO:0000259" key="2">
    <source>
        <dbReference type="PROSITE" id="PS50897"/>
    </source>
</evidence>
<reference evidence="3 4" key="1">
    <citation type="submission" date="2016-07" db="EMBL/GenBank/DDBJ databases">
        <title>Pervasive Adenine N6-methylation of Active Genes in Fungi.</title>
        <authorList>
            <consortium name="DOE Joint Genome Institute"/>
            <person name="Mondo S.J."/>
            <person name="Dannebaum R.O."/>
            <person name="Kuo R.C."/>
            <person name="Labutti K."/>
            <person name="Haridas S."/>
            <person name="Kuo A."/>
            <person name="Salamov A."/>
            <person name="Ahrendt S.R."/>
            <person name="Lipzen A."/>
            <person name="Sullivan W."/>
            <person name="Andreopoulos W.B."/>
            <person name="Clum A."/>
            <person name="Lindquist E."/>
            <person name="Daum C."/>
            <person name="Ramamoorthy G.K."/>
            <person name="Gryganskyi A."/>
            <person name="Culley D."/>
            <person name="Magnuson J.K."/>
            <person name="James T.Y."/>
            <person name="O'Malley M.A."/>
            <person name="Stajich J.E."/>
            <person name="Spatafora J.W."/>
            <person name="Visel A."/>
            <person name="Grigoriev I.V."/>
        </authorList>
    </citation>
    <scope>NUCLEOTIDE SEQUENCE [LARGE SCALE GENOMIC DNA]</scope>
    <source>
        <strain evidence="3 4">12-1054</strain>
    </source>
</reference>
<dbReference type="STRING" id="56484.A0A1Y2FCN9"/>
<dbReference type="InterPro" id="IPR006594">
    <property type="entry name" value="LisH"/>
</dbReference>
<evidence type="ECO:0000256" key="1">
    <source>
        <dbReference type="SAM" id="MobiDB-lite"/>
    </source>
</evidence>
<keyword evidence="4" id="KW-1185">Reference proteome</keyword>
<dbReference type="GeneID" id="63786046"/>
<dbReference type="SMART" id="SM00757">
    <property type="entry name" value="CRA"/>
    <property type="match status" value="1"/>
</dbReference>
<dbReference type="PROSITE" id="PS50897">
    <property type="entry name" value="CTLH"/>
    <property type="match status" value="1"/>
</dbReference>
<accession>A0A1Y2FCN9</accession>
<organism evidence="3 4">
    <name type="scientific">Protomyces lactucae-debilis</name>
    <dbReference type="NCBI Taxonomy" id="2754530"/>
    <lineage>
        <taxon>Eukaryota</taxon>
        <taxon>Fungi</taxon>
        <taxon>Dikarya</taxon>
        <taxon>Ascomycota</taxon>
        <taxon>Taphrinomycotina</taxon>
        <taxon>Taphrinomycetes</taxon>
        <taxon>Taphrinales</taxon>
        <taxon>Protomycetaceae</taxon>
        <taxon>Protomyces</taxon>
    </lineage>
</organism>
<proteinExistence type="predicted"/>
<dbReference type="PANTHER" id="PTHR12864">
    <property type="entry name" value="RAN BINDING PROTEIN 9-RELATED"/>
    <property type="match status" value="1"/>
</dbReference>
<dbReference type="AlphaFoldDB" id="A0A1Y2FCN9"/>
<dbReference type="InterPro" id="IPR024964">
    <property type="entry name" value="CTLH/CRA"/>
</dbReference>
<protein>
    <submittedName>
        <fullName evidence="3">CTLH/CRA C-terminal to lish motif domain-domain-containing protein</fullName>
    </submittedName>
</protein>
<dbReference type="Pfam" id="PF10607">
    <property type="entry name" value="CTLH"/>
    <property type="match status" value="1"/>
</dbReference>